<dbReference type="Pfam" id="PF03864">
    <property type="entry name" value="Phage_cap_E"/>
    <property type="match status" value="1"/>
</dbReference>
<dbReference type="PATRIC" id="fig|46224.3.peg.271"/>
<dbReference type="RefSeq" id="WP_066234776.1">
    <property type="nucleotide sequence ID" value="NZ_LQYN01000101.1"/>
</dbReference>
<name>A0A150KLW3_9BACI</name>
<reference evidence="1 2" key="1">
    <citation type="submission" date="2016-01" db="EMBL/GenBank/DDBJ databases">
        <title>Genome Sequences of Twelve Sporeforming Bacillus Species Isolated from Foods.</title>
        <authorList>
            <person name="Berendsen E.M."/>
            <person name="Wells-Bennik M.H."/>
            <person name="Krawcyk A.O."/>
            <person name="De Jong A."/>
            <person name="Holsappel S."/>
            <person name="Eijlander R.T."/>
            <person name="Kuipers O.P."/>
        </authorList>
    </citation>
    <scope>NUCLEOTIDE SEQUENCE [LARGE SCALE GENOMIC DNA]</scope>
    <source>
        <strain evidence="1 2">B4102</strain>
    </source>
</reference>
<accession>A0A150KLW3</accession>
<evidence type="ECO:0000313" key="2">
    <source>
        <dbReference type="Proteomes" id="UP000075666"/>
    </source>
</evidence>
<dbReference type="InterPro" id="IPR005564">
    <property type="entry name" value="Major_capsid_GpE"/>
</dbReference>
<comment type="caution">
    <text evidence="1">The sequence shown here is derived from an EMBL/GenBank/DDBJ whole genome shotgun (WGS) entry which is preliminary data.</text>
</comment>
<keyword evidence="2" id="KW-1185">Reference proteome</keyword>
<protein>
    <recommendedName>
        <fullName evidence="3">Major capsid protein E</fullName>
    </recommendedName>
</protein>
<organism evidence="1 2">
    <name type="scientific">Heyndrickxia sporothermodurans</name>
    <dbReference type="NCBI Taxonomy" id="46224"/>
    <lineage>
        <taxon>Bacteria</taxon>
        <taxon>Bacillati</taxon>
        <taxon>Bacillota</taxon>
        <taxon>Bacilli</taxon>
        <taxon>Bacillales</taxon>
        <taxon>Bacillaceae</taxon>
        <taxon>Heyndrickxia</taxon>
    </lineage>
</organism>
<sequence length="359" mass="39684">MPVELLGLEQALSGEELLVYSRNLATPNTYLHELLFPAHETSELNVDVIREGSRLPVMAQIAELGTQVEYGSREGMSGQRIEIPKIQRGRAMDEKLVRLLLQASQGGLRASEVAEIRRTQLNDADYAVDAIKARKEWIAMQAVSQGKVTYSEGGVQLSVDFGYTNDQKPVLSGTDLWSDTTNSNPIDDIQTWVGTMQDKGINLTRALASRQVISYLLQNKNVRIAYHGDPSGSANPPQLNKQQLDSLFASLGLPKIAQYDTQARVENKALSNGKLSFSTLRMAPQNRFIMLPDSALGHYLWAESTEEMLADIQAEKTDSNGIYVFRKVNEHPIRVETIGVNLAFPSFGFNDSVVSATVI</sequence>
<proteinExistence type="predicted"/>
<dbReference type="STRING" id="46224.B4102_3592"/>
<dbReference type="OrthoDB" id="47969at2"/>
<dbReference type="InterPro" id="IPR053738">
    <property type="entry name" value="Lambda_capsid_assembly"/>
</dbReference>
<gene>
    <name evidence="1" type="ORF">B4102_3592</name>
</gene>
<evidence type="ECO:0000313" key="1">
    <source>
        <dbReference type="EMBL" id="KYC94371.1"/>
    </source>
</evidence>
<dbReference type="EMBL" id="LQYN01000101">
    <property type="protein sequence ID" value="KYC94371.1"/>
    <property type="molecule type" value="Genomic_DNA"/>
</dbReference>
<dbReference type="Gene3D" id="3.90.1690.10">
    <property type="entry name" value="phage-related protein like domain"/>
    <property type="match status" value="1"/>
</dbReference>
<dbReference type="AlphaFoldDB" id="A0A150KLW3"/>
<evidence type="ECO:0008006" key="3">
    <source>
        <dbReference type="Google" id="ProtNLM"/>
    </source>
</evidence>
<dbReference type="Proteomes" id="UP000075666">
    <property type="component" value="Unassembled WGS sequence"/>
</dbReference>